<sequence>MPNAYVYNAREYGNMLMCLGEARGNASHALRIYRERFPTARHPADSRLITAAFQRVLENRPIALVAAGGGSQVAVHSEERILDVVRRNPNLGTRSIAKLLRRRDGTSISYCTVHKVLKRNRLRPYKVYKVQALVTGDHDRRRIFCRWLLDQQQRVPGFIEHVIWTDESTFTRNGLWNRRNTHVYSEVNPHAVRQTGHQTRWSVNVWAGLFKNRILGPVFLPQRLNGQRYLKFINEQLVDILDDLSLAEYRRTWLQHDGAPPHVVRLVRERLNELFDDRWIGRLGPHAWPPRSPDLTPLDFFLWGYVKERVFNRECDSADEMRQRIVDVFDKLRTDCVEDHTMMPRLHEEMQHRAQICLEMNGAQFEPHLIRPRRI</sequence>
<dbReference type="PANTHER" id="PTHR47326">
    <property type="entry name" value="TRANSPOSABLE ELEMENT TC3 TRANSPOSASE-LIKE PROTEIN"/>
    <property type="match status" value="1"/>
</dbReference>
<evidence type="ECO:0000313" key="3">
    <source>
        <dbReference type="Proteomes" id="UP001314205"/>
    </source>
</evidence>
<dbReference type="Gene3D" id="3.30.420.10">
    <property type="entry name" value="Ribonuclease H-like superfamily/Ribonuclease H"/>
    <property type="match status" value="1"/>
</dbReference>
<comment type="caution">
    <text evidence="2">The sequence shown here is derived from an EMBL/GenBank/DDBJ whole genome shotgun (WGS) entry which is preliminary data.</text>
</comment>
<keyword evidence="3" id="KW-1185">Reference proteome</keyword>
<feature type="domain" description="Tc1-like transposase DDE" evidence="1">
    <location>
        <begin position="162"/>
        <end position="322"/>
    </location>
</feature>
<dbReference type="Proteomes" id="UP001314205">
    <property type="component" value="Unassembled WGS sequence"/>
</dbReference>
<dbReference type="GO" id="GO:0003676">
    <property type="term" value="F:nucleic acid binding"/>
    <property type="evidence" value="ECO:0007669"/>
    <property type="project" value="InterPro"/>
</dbReference>
<dbReference type="PANTHER" id="PTHR47326:SF1">
    <property type="entry name" value="HTH PSQ-TYPE DOMAIN-CONTAINING PROTEIN"/>
    <property type="match status" value="1"/>
</dbReference>
<dbReference type="InterPro" id="IPR036397">
    <property type="entry name" value="RNaseH_sf"/>
</dbReference>
<organism evidence="2 3">
    <name type="scientific">Parnassius mnemosyne</name>
    <name type="common">clouded apollo</name>
    <dbReference type="NCBI Taxonomy" id="213953"/>
    <lineage>
        <taxon>Eukaryota</taxon>
        <taxon>Metazoa</taxon>
        <taxon>Ecdysozoa</taxon>
        <taxon>Arthropoda</taxon>
        <taxon>Hexapoda</taxon>
        <taxon>Insecta</taxon>
        <taxon>Pterygota</taxon>
        <taxon>Neoptera</taxon>
        <taxon>Endopterygota</taxon>
        <taxon>Lepidoptera</taxon>
        <taxon>Glossata</taxon>
        <taxon>Ditrysia</taxon>
        <taxon>Papilionoidea</taxon>
        <taxon>Papilionidae</taxon>
        <taxon>Parnassiinae</taxon>
        <taxon>Parnassini</taxon>
        <taxon>Parnassius</taxon>
        <taxon>Driopa</taxon>
    </lineage>
</organism>
<accession>A0AAV1MAJ6</accession>
<protein>
    <recommendedName>
        <fullName evidence="1">Tc1-like transposase DDE domain-containing protein</fullName>
    </recommendedName>
</protein>
<dbReference type="InterPro" id="IPR038717">
    <property type="entry name" value="Tc1-like_DDE_dom"/>
</dbReference>
<reference evidence="2 3" key="1">
    <citation type="submission" date="2023-11" db="EMBL/GenBank/DDBJ databases">
        <authorList>
            <person name="Hedman E."/>
            <person name="Englund M."/>
            <person name="Stromberg M."/>
            <person name="Nyberg Akerstrom W."/>
            <person name="Nylinder S."/>
            <person name="Jareborg N."/>
            <person name="Kallberg Y."/>
            <person name="Kronander E."/>
        </authorList>
    </citation>
    <scope>NUCLEOTIDE SEQUENCE [LARGE SCALE GENOMIC DNA]</scope>
</reference>
<proteinExistence type="predicted"/>
<evidence type="ECO:0000313" key="2">
    <source>
        <dbReference type="EMBL" id="CAK1604210.1"/>
    </source>
</evidence>
<dbReference type="AlphaFoldDB" id="A0AAV1MAJ6"/>
<name>A0AAV1MAJ6_9NEOP</name>
<dbReference type="Pfam" id="PF13358">
    <property type="entry name" value="DDE_3"/>
    <property type="match status" value="1"/>
</dbReference>
<gene>
    <name evidence="2" type="ORF">PARMNEM_LOCUS22466</name>
</gene>
<dbReference type="EMBL" id="CAVLGL010000159">
    <property type="protein sequence ID" value="CAK1604210.1"/>
    <property type="molecule type" value="Genomic_DNA"/>
</dbReference>
<evidence type="ECO:0000259" key="1">
    <source>
        <dbReference type="Pfam" id="PF13358"/>
    </source>
</evidence>